<dbReference type="GO" id="GO:0005886">
    <property type="term" value="C:plasma membrane"/>
    <property type="evidence" value="ECO:0007669"/>
    <property type="project" value="TreeGrafter"/>
</dbReference>
<dbReference type="Gene3D" id="3.30.450.90">
    <property type="match status" value="1"/>
</dbReference>
<dbReference type="AlphaFoldDB" id="A0A383BMY2"/>
<feature type="domain" description="Bacterial type II secretion system protein E" evidence="3">
    <location>
        <begin position="218"/>
        <end position="232"/>
    </location>
</feature>
<dbReference type="SUPFAM" id="SSF52540">
    <property type="entry name" value="P-loop containing nucleoside triphosphate hydrolases"/>
    <property type="match status" value="1"/>
</dbReference>
<feature type="non-terminal residue" evidence="4">
    <location>
        <position position="245"/>
    </location>
</feature>
<dbReference type="PANTHER" id="PTHR30258:SF1">
    <property type="entry name" value="PROTEIN TRANSPORT PROTEIN HOFB HOMOLOG"/>
    <property type="match status" value="1"/>
</dbReference>
<dbReference type="Pfam" id="PF00437">
    <property type="entry name" value="T2SSE"/>
    <property type="match status" value="1"/>
</dbReference>
<organism evidence="4">
    <name type="scientific">marine metagenome</name>
    <dbReference type="NCBI Taxonomy" id="408172"/>
    <lineage>
        <taxon>unclassified sequences</taxon>
        <taxon>metagenomes</taxon>
        <taxon>ecological metagenomes</taxon>
    </lineage>
</organism>
<keyword evidence="1" id="KW-0547">Nucleotide-binding</keyword>
<dbReference type="FunFam" id="3.30.450.90:FF:000001">
    <property type="entry name" value="Type II secretion system ATPase GspE"/>
    <property type="match status" value="1"/>
</dbReference>
<evidence type="ECO:0000313" key="4">
    <source>
        <dbReference type="EMBL" id="SVE21507.1"/>
    </source>
</evidence>
<dbReference type="PROSITE" id="PS00662">
    <property type="entry name" value="T2SP_E"/>
    <property type="match status" value="1"/>
</dbReference>
<reference evidence="4" key="1">
    <citation type="submission" date="2018-05" db="EMBL/GenBank/DDBJ databases">
        <authorList>
            <person name="Lanie J.A."/>
            <person name="Ng W.-L."/>
            <person name="Kazmierczak K.M."/>
            <person name="Andrzejewski T.M."/>
            <person name="Davidsen T.M."/>
            <person name="Wayne K.J."/>
            <person name="Tettelin H."/>
            <person name="Glass J.I."/>
            <person name="Rusch D."/>
            <person name="Podicherti R."/>
            <person name="Tsui H.-C.T."/>
            <person name="Winkler M.E."/>
        </authorList>
    </citation>
    <scope>NUCLEOTIDE SEQUENCE</scope>
</reference>
<dbReference type="GO" id="GO:0005524">
    <property type="term" value="F:ATP binding"/>
    <property type="evidence" value="ECO:0007669"/>
    <property type="project" value="UniProtKB-KW"/>
</dbReference>
<evidence type="ECO:0000259" key="3">
    <source>
        <dbReference type="PROSITE" id="PS00662"/>
    </source>
</evidence>
<evidence type="ECO:0000256" key="2">
    <source>
        <dbReference type="ARBA" id="ARBA00022840"/>
    </source>
</evidence>
<dbReference type="InterPro" id="IPR027417">
    <property type="entry name" value="P-loop_NTPase"/>
</dbReference>
<keyword evidence="2" id="KW-0067">ATP-binding</keyword>
<dbReference type="InterPro" id="IPR001482">
    <property type="entry name" value="T2SS/T4SS_dom"/>
</dbReference>
<proteinExistence type="predicted"/>
<dbReference type="PANTHER" id="PTHR30258">
    <property type="entry name" value="TYPE II SECRETION SYSTEM PROTEIN GSPE-RELATED"/>
    <property type="match status" value="1"/>
</dbReference>
<gene>
    <name evidence="4" type="ORF">METZ01_LOCUS474361</name>
</gene>
<dbReference type="CDD" id="cd01129">
    <property type="entry name" value="PulE-GspE-like"/>
    <property type="match status" value="1"/>
</dbReference>
<dbReference type="EMBL" id="UINC01201939">
    <property type="protein sequence ID" value="SVE21507.1"/>
    <property type="molecule type" value="Genomic_DNA"/>
</dbReference>
<dbReference type="GO" id="GO:0016887">
    <property type="term" value="F:ATP hydrolysis activity"/>
    <property type="evidence" value="ECO:0007669"/>
    <property type="project" value="TreeGrafter"/>
</dbReference>
<accession>A0A383BMY2</accession>
<sequence length="245" mass="27037">GDELDLATEEVSAEDAPFVKLVNLMLIEAIKEDSSDIHIEPGKVEVTVRIRIDGVLIKIMSPPMTSLNGMVARIKILSKLNIAEHRVPQDGRMKIKTSTREIDVRVSILPTVHGEKVVLRLLGSGEKTLTLTNLGFPENKLKVFRNWISKPYGMVIISGPTGSGKSTTLYAALQEIQSENINITTVEDPVEYQVPGINQVQIHETIGLDFSASLRSILRQDPDVLLIGEIRDEETANIAVKFSMT</sequence>
<name>A0A383BMY2_9ZZZZ</name>
<evidence type="ECO:0000256" key="1">
    <source>
        <dbReference type="ARBA" id="ARBA00022741"/>
    </source>
</evidence>
<dbReference type="Gene3D" id="3.40.50.300">
    <property type="entry name" value="P-loop containing nucleotide triphosphate hydrolases"/>
    <property type="match status" value="1"/>
</dbReference>
<protein>
    <recommendedName>
        <fullName evidence="3">Bacterial type II secretion system protein E domain-containing protein</fullName>
    </recommendedName>
</protein>
<feature type="non-terminal residue" evidence="4">
    <location>
        <position position="1"/>
    </location>
</feature>